<dbReference type="SUPFAM" id="SSF158472">
    <property type="entry name" value="HAMP domain-like"/>
    <property type="match status" value="1"/>
</dbReference>
<gene>
    <name evidence="8" type="ORF">ACFPOF_16330</name>
</gene>
<feature type="transmembrane region" description="Helical" evidence="6">
    <location>
        <begin position="288"/>
        <end position="309"/>
    </location>
</feature>
<name>A0ABW0HT47_9BACL</name>
<keyword evidence="2" id="KW-1003">Cell membrane</keyword>
<reference evidence="9" key="1">
    <citation type="journal article" date="2019" name="Int. J. Syst. Evol. Microbiol.">
        <title>The Global Catalogue of Microorganisms (GCM) 10K type strain sequencing project: providing services to taxonomists for standard genome sequencing and annotation.</title>
        <authorList>
            <consortium name="The Broad Institute Genomics Platform"/>
            <consortium name="The Broad Institute Genome Sequencing Center for Infectious Disease"/>
            <person name="Wu L."/>
            <person name="Ma J."/>
        </authorList>
    </citation>
    <scope>NUCLEOTIDE SEQUENCE [LARGE SCALE GENOMIC DNA]</scope>
    <source>
        <strain evidence="9">CGMCC 1.18575</strain>
    </source>
</reference>
<dbReference type="PROSITE" id="PS50885">
    <property type="entry name" value="HAMP"/>
    <property type="match status" value="1"/>
</dbReference>
<dbReference type="InterPro" id="IPR050640">
    <property type="entry name" value="Bact_2-comp_sensor_kinase"/>
</dbReference>
<evidence type="ECO:0000313" key="8">
    <source>
        <dbReference type="EMBL" id="MFC5404308.1"/>
    </source>
</evidence>
<accession>A0ABW0HT47</accession>
<evidence type="ECO:0000256" key="6">
    <source>
        <dbReference type="SAM" id="Phobius"/>
    </source>
</evidence>
<keyword evidence="4 8" id="KW-0808">Transferase</keyword>
<evidence type="ECO:0000313" key="9">
    <source>
        <dbReference type="Proteomes" id="UP001596113"/>
    </source>
</evidence>
<feature type="domain" description="HAMP" evidence="7">
    <location>
        <begin position="310"/>
        <end position="362"/>
    </location>
</feature>
<evidence type="ECO:0000259" key="7">
    <source>
        <dbReference type="PROSITE" id="PS50885"/>
    </source>
</evidence>
<dbReference type="SUPFAM" id="SSF55874">
    <property type="entry name" value="ATPase domain of HSP90 chaperone/DNA topoisomerase II/histidine kinase"/>
    <property type="match status" value="1"/>
</dbReference>
<dbReference type="InterPro" id="IPR010559">
    <property type="entry name" value="Sig_transdc_His_kin_internal"/>
</dbReference>
<evidence type="ECO:0000256" key="4">
    <source>
        <dbReference type="ARBA" id="ARBA00022679"/>
    </source>
</evidence>
<dbReference type="Gene3D" id="3.30.565.10">
    <property type="entry name" value="Histidine kinase-like ATPase, C-terminal domain"/>
    <property type="match status" value="1"/>
</dbReference>
<evidence type="ECO:0000256" key="3">
    <source>
        <dbReference type="ARBA" id="ARBA00022553"/>
    </source>
</evidence>
<dbReference type="Pfam" id="PF00672">
    <property type="entry name" value="HAMP"/>
    <property type="match status" value="1"/>
</dbReference>
<keyword evidence="6" id="KW-0812">Transmembrane</keyword>
<keyword evidence="5 6" id="KW-0472">Membrane</keyword>
<dbReference type="GO" id="GO:0004673">
    <property type="term" value="F:protein histidine kinase activity"/>
    <property type="evidence" value="ECO:0007669"/>
    <property type="project" value="UniProtKB-EC"/>
</dbReference>
<evidence type="ECO:0000256" key="1">
    <source>
        <dbReference type="ARBA" id="ARBA00004651"/>
    </source>
</evidence>
<comment type="subcellular location">
    <subcellularLocation>
        <location evidence="1">Cell membrane</location>
        <topology evidence="1">Multi-pass membrane protein</topology>
    </subcellularLocation>
</comment>
<dbReference type="PANTHER" id="PTHR34220:SF7">
    <property type="entry name" value="SENSOR HISTIDINE KINASE YPDA"/>
    <property type="match status" value="1"/>
</dbReference>
<dbReference type="Pfam" id="PF06580">
    <property type="entry name" value="His_kinase"/>
    <property type="match status" value="1"/>
</dbReference>
<dbReference type="InterPro" id="IPR003660">
    <property type="entry name" value="HAMP_dom"/>
</dbReference>
<sequence length="581" mass="67250">MLPKPFFQISILPKLLGTFLLIILPLYGISLRIHQIGESNVKKEISLSMSSRIAFYMQTFEAEVGRIKKLQNQYMIDDDIDNLSVIPFTHTLYENMLAQKRIQAKLNVLKSASLYVKEAFVYLPAIKKTIYTNTIDKELPPQQVKELASLSVNQSSPFVYWHNHLYMNVVYPDPHLYGLDPTYIIQVQLDEAQVSAFLNAISNYPDSGAMLFNEEQGWRMKGHPDDPLSDAITEELVGPMPTDSASKTVTVQGQRYLIFSKKSDALNATLVTYVPEKLVLGSLHTYQIWFWVLSVASLLIVVVFSYHIYRVIHAPLRKLVTAFRRLERGDANFEIRHRNRDEFDYLYAQFNSTTSKLKQLISEVYESRIRSQRSELKQLQSQINPHFLYNTYFMIHRMAKAFDVDNLIAASQYLGEYFRFITRNTADEVTLEEEVGHTMAYIRIQMLRYSNRIRTEADELPEDCRDVVVPRLILQPILENAFEHGLKNRSEGGIVKLQFRRLRDRLQIAIEDNGTTLQEERLKWLQDNLQAADDNSETTGIVNVHRRLQLKYDSPYGIEASYGEMGGLRVIITIPARREKE</sequence>
<dbReference type="SMART" id="SM00304">
    <property type="entry name" value="HAMP"/>
    <property type="match status" value="1"/>
</dbReference>
<dbReference type="EC" id="2.7.13.3" evidence="8"/>
<dbReference type="RefSeq" id="WP_378134506.1">
    <property type="nucleotide sequence ID" value="NZ_JBHSMI010000026.1"/>
</dbReference>
<evidence type="ECO:0000256" key="2">
    <source>
        <dbReference type="ARBA" id="ARBA00022475"/>
    </source>
</evidence>
<keyword evidence="8" id="KW-0418">Kinase</keyword>
<dbReference type="EMBL" id="JBHSMI010000026">
    <property type="protein sequence ID" value="MFC5404308.1"/>
    <property type="molecule type" value="Genomic_DNA"/>
</dbReference>
<protein>
    <submittedName>
        <fullName evidence="8">Sensor histidine kinase</fullName>
        <ecNumber evidence="8">2.7.13.3</ecNumber>
    </submittedName>
</protein>
<dbReference type="Gene3D" id="6.10.340.10">
    <property type="match status" value="1"/>
</dbReference>
<keyword evidence="6" id="KW-1133">Transmembrane helix</keyword>
<evidence type="ECO:0000256" key="5">
    <source>
        <dbReference type="ARBA" id="ARBA00023136"/>
    </source>
</evidence>
<organism evidence="8 9">
    <name type="scientific">Cohnella soli</name>
    <dbReference type="NCBI Taxonomy" id="425005"/>
    <lineage>
        <taxon>Bacteria</taxon>
        <taxon>Bacillati</taxon>
        <taxon>Bacillota</taxon>
        <taxon>Bacilli</taxon>
        <taxon>Bacillales</taxon>
        <taxon>Paenibacillaceae</taxon>
        <taxon>Cohnella</taxon>
    </lineage>
</organism>
<dbReference type="Proteomes" id="UP001596113">
    <property type="component" value="Unassembled WGS sequence"/>
</dbReference>
<keyword evidence="9" id="KW-1185">Reference proteome</keyword>
<keyword evidence="3" id="KW-0597">Phosphoprotein</keyword>
<comment type="caution">
    <text evidence="8">The sequence shown here is derived from an EMBL/GenBank/DDBJ whole genome shotgun (WGS) entry which is preliminary data.</text>
</comment>
<dbReference type="PANTHER" id="PTHR34220">
    <property type="entry name" value="SENSOR HISTIDINE KINASE YPDA"/>
    <property type="match status" value="1"/>
</dbReference>
<dbReference type="CDD" id="cd06225">
    <property type="entry name" value="HAMP"/>
    <property type="match status" value="1"/>
</dbReference>
<dbReference type="InterPro" id="IPR036890">
    <property type="entry name" value="HATPase_C_sf"/>
</dbReference>
<proteinExistence type="predicted"/>